<keyword evidence="7 11" id="KW-0829">Tyrosine-protein kinase</keyword>
<keyword evidence="5 11" id="KW-0418">Kinase</keyword>
<dbReference type="InterPro" id="IPR027417">
    <property type="entry name" value="P-loop_NTPase"/>
</dbReference>
<feature type="compositionally biased region" description="Basic and acidic residues" evidence="9">
    <location>
        <begin position="25"/>
        <end position="37"/>
    </location>
</feature>
<dbReference type="InterPro" id="IPR050445">
    <property type="entry name" value="Bact_polysacc_biosynth/exp"/>
</dbReference>
<feature type="domain" description="AAA" evidence="10">
    <location>
        <begin position="153"/>
        <end position="286"/>
    </location>
</feature>
<dbReference type="NCBIfam" id="TIGR03018">
    <property type="entry name" value="pepcterm_TyrKin"/>
    <property type="match status" value="1"/>
</dbReference>
<feature type="region of interest" description="Disordered" evidence="9">
    <location>
        <begin position="1"/>
        <end position="41"/>
    </location>
</feature>
<evidence type="ECO:0000256" key="2">
    <source>
        <dbReference type="ARBA" id="ARBA00011903"/>
    </source>
</evidence>
<dbReference type="PANTHER" id="PTHR32309:SF13">
    <property type="entry name" value="FERRIC ENTEROBACTIN TRANSPORT PROTEIN FEPE"/>
    <property type="match status" value="1"/>
</dbReference>
<keyword evidence="4" id="KW-0547">Nucleotide-binding</keyword>
<evidence type="ECO:0000256" key="1">
    <source>
        <dbReference type="ARBA" id="ARBA00007316"/>
    </source>
</evidence>
<accession>A0A486XQM3</accession>
<dbReference type="SUPFAM" id="SSF52540">
    <property type="entry name" value="P-loop containing nucleoside triphosphate hydrolases"/>
    <property type="match status" value="1"/>
</dbReference>
<dbReference type="GO" id="GO:0005886">
    <property type="term" value="C:plasma membrane"/>
    <property type="evidence" value="ECO:0007669"/>
    <property type="project" value="TreeGrafter"/>
</dbReference>
<dbReference type="InterPro" id="IPR025669">
    <property type="entry name" value="AAA_dom"/>
</dbReference>
<evidence type="ECO:0000256" key="5">
    <source>
        <dbReference type="ARBA" id="ARBA00022777"/>
    </source>
</evidence>
<gene>
    <name evidence="11" type="ORF">BAL341_2179</name>
</gene>
<comment type="similarity">
    <text evidence="1">Belongs to the CpsD/CapB family.</text>
</comment>
<dbReference type="GO" id="GO:0004713">
    <property type="term" value="F:protein tyrosine kinase activity"/>
    <property type="evidence" value="ECO:0007669"/>
    <property type="project" value="UniProtKB-KW"/>
</dbReference>
<evidence type="ECO:0000256" key="6">
    <source>
        <dbReference type="ARBA" id="ARBA00022840"/>
    </source>
</evidence>
<dbReference type="EMBL" id="CAAJGR010000118">
    <property type="protein sequence ID" value="VHO04903.1"/>
    <property type="molecule type" value="Genomic_DNA"/>
</dbReference>
<dbReference type="EC" id="2.7.10.2" evidence="2"/>
<evidence type="ECO:0000313" key="11">
    <source>
        <dbReference type="EMBL" id="VHO04903.1"/>
    </source>
</evidence>
<reference evidence="11" key="1">
    <citation type="submission" date="2019-04" db="EMBL/GenBank/DDBJ databases">
        <authorList>
            <person name="Brambilla D."/>
        </authorList>
    </citation>
    <scope>NUCLEOTIDE SEQUENCE</scope>
    <source>
        <strain evidence="11">BAL1</strain>
    </source>
</reference>
<dbReference type="AlphaFoldDB" id="A0A486XQM3"/>
<dbReference type="CDD" id="cd05387">
    <property type="entry name" value="BY-kinase"/>
    <property type="match status" value="1"/>
</dbReference>
<evidence type="ECO:0000259" key="10">
    <source>
        <dbReference type="Pfam" id="PF13614"/>
    </source>
</evidence>
<dbReference type="InterPro" id="IPR005702">
    <property type="entry name" value="Wzc-like_C"/>
</dbReference>
<sequence>MSIIEKAINKHADSQDAKTPTTLERAAEQHNQHDTRLETPGAENALLQQDTVDVAPTTTGTVQSQSEVEPPQMADDVVIASAASAASPSAIEVDADVSPRNSVTLDLRDLEQKNFVSLSSERRLINEEYRVIKRKLINNAFGALSETLKHPNLILVSSSRPGEGKTFSAINLALSIALEQDKTVLLVDSDVLRPNVSKTLNIHHDIGLTDYLLSNDIKVSDIILSTNVERLKIITAGRPHHLSTELLASERMAMLVNEFASRYPDRIVIFDAPPLLGVNETAVLASMCGQAVVVVEENRTKLAEIEQSVVLLPKDLAVGFLINKALRNQGKGYGYGYYYGAS</sequence>
<keyword evidence="6" id="KW-0067">ATP-binding</keyword>
<dbReference type="Gene3D" id="3.40.50.300">
    <property type="entry name" value="P-loop containing nucleotide triphosphate hydrolases"/>
    <property type="match status" value="1"/>
</dbReference>
<organism evidence="11">
    <name type="scientific">Rheinheimera sp. BAL341</name>
    <dbReference type="NCBI Taxonomy" id="1708203"/>
    <lineage>
        <taxon>Bacteria</taxon>
        <taxon>Pseudomonadati</taxon>
        <taxon>Pseudomonadota</taxon>
        <taxon>Gammaproteobacteria</taxon>
        <taxon>Chromatiales</taxon>
        <taxon>Chromatiaceae</taxon>
        <taxon>Rheinheimera</taxon>
    </lineage>
</organism>
<dbReference type="Pfam" id="PF13614">
    <property type="entry name" value="AAA_31"/>
    <property type="match status" value="1"/>
</dbReference>
<evidence type="ECO:0000256" key="3">
    <source>
        <dbReference type="ARBA" id="ARBA00022679"/>
    </source>
</evidence>
<name>A0A486XQM3_9GAMM</name>
<proteinExistence type="inferred from homology"/>
<dbReference type="PANTHER" id="PTHR32309">
    <property type="entry name" value="TYROSINE-PROTEIN KINASE"/>
    <property type="match status" value="1"/>
</dbReference>
<feature type="compositionally biased region" description="Basic and acidic residues" evidence="9">
    <location>
        <begin position="7"/>
        <end position="16"/>
    </location>
</feature>
<evidence type="ECO:0000256" key="9">
    <source>
        <dbReference type="SAM" id="MobiDB-lite"/>
    </source>
</evidence>
<keyword evidence="3 11" id="KW-0808">Transferase</keyword>
<evidence type="ECO:0000256" key="4">
    <source>
        <dbReference type="ARBA" id="ARBA00022741"/>
    </source>
</evidence>
<evidence type="ECO:0000256" key="7">
    <source>
        <dbReference type="ARBA" id="ARBA00023137"/>
    </source>
</evidence>
<protein>
    <recommendedName>
        <fullName evidence="2">non-specific protein-tyrosine kinase</fullName>
        <ecNumber evidence="2">2.7.10.2</ecNumber>
    </recommendedName>
</protein>
<evidence type="ECO:0000256" key="8">
    <source>
        <dbReference type="ARBA" id="ARBA00051245"/>
    </source>
</evidence>
<comment type="catalytic activity">
    <reaction evidence="8">
        <text>L-tyrosyl-[protein] + ATP = O-phospho-L-tyrosyl-[protein] + ADP + H(+)</text>
        <dbReference type="Rhea" id="RHEA:10596"/>
        <dbReference type="Rhea" id="RHEA-COMP:10136"/>
        <dbReference type="Rhea" id="RHEA-COMP:20101"/>
        <dbReference type="ChEBI" id="CHEBI:15378"/>
        <dbReference type="ChEBI" id="CHEBI:30616"/>
        <dbReference type="ChEBI" id="CHEBI:46858"/>
        <dbReference type="ChEBI" id="CHEBI:61978"/>
        <dbReference type="ChEBI" id="CHEBI:456216"/>
        <dbReference type="EC" id="2.7.10.2"/>
    </reaction>
</comment>